<accession>A0A8J3E4Z6</accession>
<dbReference type="PROSITE" id="PS01124">
    <property type="entry name" value="HTH_ARAC_FAMILY_2"/>
    <property type="match status" value="1"/>
</dbReference>
<dbReference type="PANTHER" id="PTHR46796">
    <property type="entry name" value="HTH-TYPE TRANSCRIPTIONAL ACTIVATOR RHAS-RELATED"/>
    <property type="match status" value="1"/>
</dbReference>
<dbReference type="PRINTS" id="PR00032">
    <property type="entry name" value="HTHARAC"/>
</dbReference>
<dbReference type="InterPro" id="IPR009057">
    <property type="entry name" value="Homeodomain-like_sf"/>
</dbReference>
<dbReference type="PROSITE" id="PS00041">
    <property type="entry name" value="HTH_ARAC_FAMILY_1"/>
    <property type="match status" value="2"/>
</dbReference>
<evidence type="ECO:0000256" key="2">
    <source>
        <dbReference type="ARBA" id="ARBA00023125"/>
    </source>
</evidence>
<dbReference type="InterPro" id="IPR050204">
    <property type="entry name" value="AraC_XylS_family_regulators"/>
</dbReference>
<dbReference type="AlphaFoldDB" id="A0A8J3E4Z6"/>
<keyword evidence="6" id="KW-1185">Reference proteome</keyword>
<evidence type="ECO:0000256" key="3">
    <source>
        <dbReference type="ARBA" id="ARBA00023163"/>
    </source>
</evidence>
<reference evidence="5" key="1">
    <citation type="journal article" date="2014" name="Int. J. Syst. Evol. Microbiol.">
        <title>Complete genome sequence of Corynebacterium casei LMG S-19264T (=DSM 44701T), isolated from a smear-ripened cheese.</title>
        <authorList>
            <consortium name="US DOE Joint Genome Institute (JGI-PGF)"/>
            <person name="Walter F."/>
            <person name="Albersmeier A."/>
            <person name="Kalinowski J."/>
            <person name="Ruckert C."/>
        </authorList>
    </citation>
    <scope>NUCLEOTIDE SEQUENCE</scope>
    <source>
        <strain evidence="5">CGMCC 1.15725</strain>
    </source>
</reference>
<comment type="caution">
    <text evidence="5">The sequence shown here is derived from an EMBL/GenBank/DDBJ whole genome shotgun (WGS) entry which is preliminary data.</text>
</comment>
<dbReference type="Pfam" id="PF12833">
    <property type="entry name" value="HTH_18"/>
    <property type="match status" value="1"/>
</dbReference>
<evidence type="ECO:0000259" key="4">
    <source>
        <dbReference type="PROSITE" id="PS01124"/>
    </source>
</evidence>
<evidence type="ECO:0000313" key="6">
    <source>
        <dbReference type="Proteomes" id="UP000646365"/>
    </source>
</evidence>
<dbReference type="EMBL" id="BMJQ01000011">
    <property type="protein sequence ID" value="GGF31331.1"/>
    <property type="molecule type" value="Genomic_DNA"/>
</dbReference>
<reference evidence="5" key="2">
    <citation type="submission" date="2020-09" db="EMBL/GenBank/DDBJ databases">
        <authorList>
            <person name="Sun Q."/>
            <person name="Zhou Y."/>
        </authorList>
    </citation>
    <scope>NUCLEOTIDE SEQUENCE</scope>
    <source>
        <strain evidence="5">CGMCC 1.15725</strain>
    </source>
</reference>
<gene>
    <name evidence="5" type="ORF">GCM10011611_41870</name>
</gene>
<protein>
    <submittedName>
        <fullName evidence="5">AraC family transcriptional regulator</fullName>
    </submittedName>
</protein>
<proteinExistence type="predicted"/>
<dbReference type="GO" id="GO:0003700">
    <property type="term" value="F:DNA-binding transcription factor activity"/>
    <property type="evidence" value="ECO:0007669"/>
    <property type="project" value="InterPro"/>
</dbReference>
<dbReference type="InterPro" id="IPR018060">
    <property type="entry name" value="HTH_AraC"/>
</dbReference>
<dbReference type="InterPro" id="IPR018062">
    <property type="entry name" value="HTH_AraC-typ_CS"/>
</dbReference>
<keyword evidence="3" id="KW-0804">Transcription</keyword>
<dbReference type="Proteomes" id="UP000646365">
    <property type="component" value="Unassembled WGS sequence"/>
</dbReference>
<dbReference type="InterPro" id="IPR020449">
    <property type="entry name" value="Tscrpt_reg_AraC-type_HTH"/>
</dbReference>
<keyword evidence="2" id="KW-0238">DNA-binding</keyword>
<feature type="domain" description="HTH araC/xylS-type" evidence="4">
    <location>
        <begin position="182"/>
        <end position="283"/>
    </location>
</feature>
<evidence type="ECO:0000256" key="1">
    <source>
        <dbReference type="ARBA" id="ARBA00023015"/>
    </source>
</evidence>
<evidence type="ECO:0000313" key="5">
    <source>
        <dbReference type="EMBL" id="GGF31331.1"/>
    </source>
</evidence>
<dbReference type="Gene3D" id="1.10.10.60">
    <property type="entry name" value="Homeodomain-like"/>
    <property type="match status" value="2"/>
</dbReference>
<name>A0A8J3E4Z6_9PROT</name>
<dbReference type="PANTHER" id="PTHR46796:SF14">
    <property type="entry name" value="TRANSCRIPTIONAL REGULATORY PROTEIN"/>
    <property type="match status" value="1"/>
</dbReference>
<dbReference type="GO" id="GO:0043565">
    <property type="term" value="F:sequence-specific DNA binding"/>
    <property type="evidence" value="ECO:0007669"/>
    <property type="project" value="InterPro"/>
</dbReference>
<dbReference type="SUPFAM" id="SSF46689">
    <property type="entry name" value="Homeodomain-like"/>
    <property type="match status" value="2"/>
</dbReference>
<sequence>MVAGLLVYAGGMTTTARLLASGDGWSVRDLMCTAGPATRPFEERHGAMCIAAVLRGSFQYRAAPGAALLAPGALLLGNADTCFECGHAHGVGDHCVSFHFDPAYFERILAAVPGARRLDFTRPSLPPAPALIPLLAVVEAAVAEPTDIDAPLLEELGLRLAGAVAAMTAGRKPSREPSRRDERRIGAALRRLEQAEETIPLAELARDAAMSPFHFLRTFRRVAGVTPYQFVLGERMRRAAVCLSRTDEPVSAIAYDAGFGDLSTFNRRFRRVMGASPTAYRRGGSP</sequence>
<organism evidence="5 6">
    <name type="scientific">Aliidongia dinghuensis</name>
    <dbReference type="NCBI Taxonomy" id="1867774"/>
    <lineage>
        <taxon>Bacteria</taxon>
        <taxon>Pseudomonadati</taxon>
        <taxon>Pseudomonadota</taxon>
        <taxon>Alphaproteobacteria</taxon>
        <taxon>Rhodospirillales</taxon>
        <taxon>Dongiaceae</taxon>
        <taxon>Aliidongia</taxon>
    </lineage>
</organism>
<keyword evidence="1" id="KW-0805">Transcription regulation</keyword>
<dbReference type="SMART" id="SM00342">
    <property type="entry name" value="HTH_ARAC"/>
    <property type="match status" value="1"/>
</dbReference>